<dbReference type="AlphaFoldDB" id="A0A8B8HJB3"/>
<dbReference type="Proteomes" id="UP001652626">
    <property type="component" value="Chromosome 5"/>
</dbReference>
<reference evidence="2" key="1">
    <citation type="submission" date="2025-08" db="UniProtKB">
        <authorList>
            <consortium name="RefSeq"/>
        </authorList>
    </citation>
    <scope>IDENTIFICATION</scope>
    <source>
        <tissue evidence="2">Whole body</tissue>
    </source>
</reference>
<protein>
    <submittedName>
        <fullName evidence="2">Uncharacterized protein LOC113392631</fullName>
    </submittedName>
</protein>
<evidence type="ECO:0000313" key="1">
    <source>
        <dbReference type="Proteomes" id="UP001652626"/>
    </source>
</evidence>
<dbReference type="GeneID" id="113392631"/>
<dbReference type="OMA" id="MKETEWL"/>
<evidence type="ECO:0000313" key="2">
    <source>
        <dbReference type="RefSeq" id="XP_026484934.1"/>
    </source>
</evidence>
<proteinExistence type="predicted"/>
<organism evidence="1 2">
    <name type="scientific">Vanessa tameamea</name>
    <name type="common">Kamehameha butterfly</name>
    <dbReference type="NCBI Taxonomy" id="334116"/>
    <lineage>
        <taxon>Eukaryota</taxon>
        <taxon>Metazoa</taxon>
        <taxon>Ecdysozoa</taxon>
        <taxon>Arthropoda</taxon>
        <taxon>Hexapoda</taxon>
        <taxon>Insecta</taxon>
        <taxon>Pterygota</taxon>
        <taxon>Neoptera</taxon>
        <taxon>Endopterygota</taxon>
        <taxon>Lepidoptera</taxon>
        <taxon>Glossata</taxon>
        <taxon>Ditrysia</taxon>
        <taxon>Papilionoidea</taxon>
        <taxon>Nymphalidae</taxon>
        <taxon>Nymphalinae</taxon>
        <taxon>Vanessa</taxon>
    </lineage>
</organism>
<accession>A0A8B8HJB3</accession>
<dbReference type="OrthoDB" id="6588253at2759"/>
<gene>
    <name evidence="2" type="primary">LOC113392631</name>
</gene>
<sequence>MEFTPSLSAFQGVIISADSVHSFSKLSSRGGNEEKIQYVIDSIRNFLQKEKYMIENKILEESVQIMRKFTFYVVINADLTILEEMVDLDGIDFVIWTIPTIPKCLMCEILWRLHMDTFVYEILVFSYPQLALEVADALIENFKYFNPTDCLPKLKLITAASYRLICRFVFFYLEHDELTHGLNNLQKCLKYFLDPPNKSKLDSLSKDEKYKFIGNRLYLMLCLLADCFNNFVTVQKWKPSDFQQIYELTYKEGAIIENQTSILISDCNNNSLLECINNSHIALLDVCKILVMDVSVEIFCAWSEFEDNGKSMQQTIGELCYKVHKTLCKIASVSEHPIVTMLQQISCKPLDLVEVVKRTKTEDIVENINKMDSESAQWVKALLQIDKLCENKVLMEQIGNHLDLLSEDECFKLFKILHSHLHNNTENVEQERLLAVRVFQRCSSGSKHEIVEEQFNNYLFNDNFQTPEFNNMMTEFFNKLIVSPDMDVSDVLSVFLQNPRKVYTRIFTLASENMQQTDIMLKLMKTLEKFAKHYYNEETEPCIILIAKEIITNNLDTDEKQNNFINFLSCIKTSNAIPGPKLFLLVIMPNLHSALLNKNIDSVYIHCKLLQEAYPLKELIEYRAPTLAMLAQVLDTVRWKINTFMALSPSTLELVLKLQTSLLNTYESLIPEKESTWLKSKLRNINPLNMYYFRRLWNPPGNTFVEVISGIHIHKDMDIEHLTLWLSQVICSTILPEWYQIWDSLTVFGNGKILDIFHDALLLISVAEKTNHTETTKGCLLYCIKNFVATTRYKFFKIPISDNQIATVFNKFALIENFIEESDIEELSVIFLPLFAFIAATKEEVPIDIPHMLSNKLKHKVFVDMINNLFIKESKSEIKT</sequence>
<keyword evidence="1" id="KW-1185">Reference proteome</keyword>
<name>A0A8B8HJB3_VANTA</name>
<dbReference type="RefSeq" id="XP_026484934.1">
    <property type="nucleotide sequence ID" value="XM_026629149.2"/>
</dbReference>